<protein>
    <submittedName>
        <fullName evidence="2">Uncharacterized protein</fullName>
    </submittedName>
</protein>
<dbReference type="Proteomes" id="UP000585474">
    <property type="component" value="Unassembled WGS sequence"/>
</dbReference>
<dbReference type="AlphaFoldDB" id="A0A7J0H107"/>
<proteinExistence type="predicted"/>
<sequence>MDNPTFRLPNFSNARQPSSQQVHTLSKANELQFPRSSFPRDLNLSSIGNKCTGPDFDSAPFLNQEVYTFSFELCGDERYALVSDGSFRSLNSLQVLQMALRISPSTLEIRQGMNSLL</sequence>
<feature type="region of interest" description="Disordered" evidence="1">
    <location>
        <begin position="1"/>
        <end position="26"/>
    </location>
</feature>
<dbReference type="EMBL" id="BJWL01000026">
    <property type="protein sequence ID" value="GFZ16773.1"/>
    <property type="molecule type" value="Genomic_DNA"/>
</dbReference>
<organism evidence="2 3">
    <name type="scientific">Actinidia rufa</name>
    <dbReference type="NCBI Taxonomy" id="165716"/>
    <lineage>
        <taxon>Eukaryota</taxon>
        <taxon>Viridiplantae</taxon>
        <taxon>Streptophyta</taxon>
        <taxon>Embryophyta</taxon>
        <taxon>Tracheophyta</taxon>
        <taxon>Spermatophyta</taxon>
        <taxon>Magnoliopsida</taxon>
        <taxon>eudicotyledons</taxon>
        <taxon>Gunneridae</taxon>
        <taxon>Pentapetalae</taxon>
        <taxon>asterids</taxon>
        <taxon>Ericales</taxon>
        <taxon>Actinidiaceae</taxon>
        <taxon>Actinidia</taxon>
    </lineage>
</organism>
<comment type="caution">
    <text evidence="2">The sequence shown here is derived from an EMBL/GenBank/DDBJ whole genome shotgun (WGS) entry which is preliminary data.</text>
</comment>
<evidence type="ECO:0000313" key="2">
    <source>
        <dbReference type="EMBL" id="GFZ16773.1"/>
    </source>
</evidence>
<evidence type="ECO:0000313" key="3">
    <source>
        <dbReference type="Proteomes" id="UP000585474"/>
    </source>
</evidence>
<name>A0A7J0H107_9ERIC</name>
<reference evidence="2 3" key="1">
    <citation type="submission" date="2019-07" db="EMBL/GenBank/DDBJ databases">
        <title>De Novo Assembly of kiwifruit Actinidia rufa.</title>
        <authorList>
            <person name="Sugita-Konishi S."/>
            <person name="Sato K."/>
            <person name="Mori E."/>
            <person name="Abe Y."/>
            <person name="Kisaki G."/>
            <person name="Hamano K."/>
            <person name="Suezawa K."/>
            <person name="Otani M."/>
            <person name="Fukuda T."/>
            <person name="Manabe T."/>
            <person name="Gomi K."/>
            <person name="Tabuchi M."/>
            <person name="Akimitsu K."/>
            <person name="Kataoka I."/>
        </authorList>
    </citation>
    <scope>NUCLEOTIDE SEQUENCE [LARGE SCALE GENOMIC DNA]</scope>
    <source>
        <strain evidence="3">cv. Fuchu</strain>
    </source>
</reference>
<accession>A0A7J0H107</accession>
<gene>
    <name evidence="2" type="ORF">Acr_26g0000430</name>
</gene>
<feature type="compositionally biased region" description="Polar residues" evidence="1">
    <location>
        <begin position="10"/>
        <end position="26"/>
    </location>
</feature>
<evidence type="ECO:0000256" key="1">
    <source>
        <dbReference type="SAM" id="MobiDB-lite"/>
    </source>
</evidence>
<keyword evidence="3" id="KW-1185">Reference proteome</keyword>